<dbReference type="Proteomes" id="UP000245609">
    <property type="component" value="Unassembled WGS sequence"/>
</dbReference>
<dbReference type="STRING" id="133381.A0A2T9ZGR6"/>
<evidence type="ECO:0000313" key="4">
    <source>
        <dbReference type="Proteomes" id="UP000245609"/>
    </source>
</evidence>
<feature type="region of interest" description="Disordered" evidence="1">
    <location>
        <begin position="242"/>
        <end position="263"/>
    </location>
</feature>
<feature type="chain" id="PRO_5015667779" evidence="2">
    <location>
        <begin position="21"/>
        <end position="442"/>
    </location>
</feature>
<gene>
    <name evidence="3" type="ORF">BB560_001732</name>
</gene>
<protein>
    <submittedName>
        <fullName evidence="3">Uncharacterized protein</fullName>
    </submittedName>
</protein>
<dbReference type="AlphaFoldDB" id="A0A2T9ZGR6"/>
<feature type="compositionally biased region" description="Gly residues" evidence="1">
    <location>
        <begin position="250"/>
        <end position="259"/>
    </location>
</feature>
<feature type="signal peptide" evidence="2">
    <location>
        <begin position="1"/>
        <end position="20"/>
    </location>
</feature>
<accession>A0A2T9ZGR6</accession>
<proteinExistence type="predicted"/>
<reference evidence="3 4" key="1">
    <citation type="journal article" date="2018" name="MBio">
        <title>Comparative Genomics Reveals the Core Gene Toolbox for the Fungus-Insect Symbiosis.</title>
        <authorList>
            <person name="Wang Y."/>
            <person name="Stata M."/>
            <person name="Wang W."/>
            <person name="Stajich J.E."/>
            <person name="White M.M."/>
            <person name="Moncalvo J.M."/>
        </authorList>
    </citation>
    <scope>NUCLEOTIDE SEQUENCE [LARGE SCALE GENOMIC DNA]</scope>
    <source>
        <strain evidence="3 4">SC-DP-2</strain>
    </source>
</reference>
<evidence type="ECO:0000256" key="1">
    <source>
        <dbReference type="SAM" id="MobiDB-lite"/>
    </source>
</evidence>
<evidence type="ECO:0000313" key="3">
    <source>
        <dbReference type="EMBL" id="PVV03778.1"/>
    </source>
</evidence>
<sequence>MFKPLEYIFLLLLVSNSVLSSVAPKFELENKDINLSRRQIVKLDDSRFTLNCSVSEAVFETITINQTPVSVPYYQGSKVFQVLQSCSSNPFTLNRCASGYFYLTFSIDINYNSQTFFGLYFVNGIKSILSYPSVDYRFHQNGPGGIFYRSEGQTNYTNSLYPPQNQYKGTSADTFFILHDETGSKIGVNGLVTASLTNPGLNKFISDKNTKARLFISPVGSAYINSSDIKCLATDTCLSGSQASSSSPSSGGGGGGGSAPSGDDSLRNAASIITVTTTATTTVSGISTEKSLPTNQIATDSLTVKSLKSNKNYSENEKINIPCSGDFTLSLTSNSRDSDLFFGFSDANGIIKDAKFVELQIGLKNGQNAIKDLVTANVKRSNLFKRQGSAKINIVYVNGIYSLLSNGQSFTTFKGTNIAPKSLTITPFDGTVTLSNFLLACM</sequence>
<keyword evidence="4" id="KW-1185">Reference proteome</keyword>
<organism evidence="3 4">
    <name type="scientific">Smittium megazygosporum</name>
    <dbReference type="NCBI Taxonomy" id="133381"/>
    <lineage>
        <taxon>Eukaryota</taxon>
        <taxon>Fungi</taxon>
        <taxon>Fungi incertae sedis</taxon>
        <taxon>Zoopagomycota</taxon>
        <taxon>Kickxellomycotina</taxon>
        <taxon>Harpellomycetes</taxon>
        <taxon>Harpellales</taxon>
        <taxon>Legeriomycetaceae</taxon>
        <taxon>Smittium</taxon>
    </lineage>
</organism>
<dbReference type="EMBL" id="MBFS01000192">
    <property type="protein sequence ID" value="PVV03778.1"/>
    <property type="molecule type" value="Genomic_DNA"/>
</dbReference>
<comment type="caution">
    <text evidence="3">The sequence shown here is derived from an EMBL/GenBank/DDBJ whole genome shotgun (WGS) entry which is preliminary data.</text>
</comment>
<keyword evidence="2" id="KW-0732">Signal</keyword>
<evidence type="ECO:0000256" key="2">
    <source>
        <dbReference type="SAM" id="SignalP"/>
    </source>
</evidence>
<name>A0A2T9ZGR6_9FUNG</name>